<keyword evidence="4" id="KW-0472">Membrane</keyword>
<organism evidence="6 7">
    <name type="scientific">Daphnia galeata</name>
    <dbReference type="NCBI Taxonomy" id="27404"/>
    <lineage>
        <taxon>Eukaryota</taxon>
        <taxon>Metazoa</taxon>
        <taxon>Ecdysozoa</taxon>
        <taxon>Arthropoda</taxon>
        <taxon>Crustacea</taxon>
        <taxon>Branchiopoda</taxon>
        <taxon>Diplostraca</taxon>
        <taxon>Cladocera</taxon>
        <taxon>Anomopoda</taxon>
        <taxon>Daphniidae</taxon>
        <taxon>Daphnia</taxon>
    </lineage>
</organism>
<dbReference type="Gene3D" id="3.80.10.10">
    <property type="entry name" value="Ribonuclease Inhibitor"/>
    <property type="match status" value="2"/>
</dbReference>
<reference evidence="6" key="1">
    <citation type="submission" date="2021-11" db="EMBL/GenBank/DDBJ databases">
        <authorList>
            <person name="Schell T."/>
        </authorList>
    </citation>
    <scope>NUCLEOTIDE SEQUENCE</scope>
    <source>
        <strain evidence="6">M5</strain>
    </source>
</reference>
<dbReference type="PANTHER" id="PTHR24369">
    <property type="entry name" value="ANTIGEN BSP, PUTATIVE-RELATED"/>
    <property type="match status" value="1"/>
</dbReference>
<keyword evidence="5" id="KW-0732">Signal</keyword>
<feature type="compositionally biased region" description="Pro residues" evidence="3">
    <location>
        <begin position="463"/>
        <end position="472"/>
    </location>
</feature>
<keyword evidence="2" id="KW-0677">Repeat</keyword>
<feature type="compositionally biased region" description="Polar residues" evidence="3">
    <location>
        <begin position="926"/>
        <end position="943"/>
    </location>
</feature>
<dbReference type="PROSITE" id="PS51450">
    <property type="entry name" value="LRR"/>
    <property type="match status" value="1"/>
</dbReference>
<keyword evidence="7" id="KW-1185">Reference proteome</keyword>
<dbReference type="EMBL" id="CAKKLH010000288">
    <property type="protein sequence ID" value="CAH0108871.1"/>
    <property type="molecule type" value="Genomic_DNA"/>
</dbReference>
<feature type="compositionally biased region" description="Polar residues" evidence="3">
    <location>
        <begin position="544"/>
        <end position="553"/>
    </location>
</feature>
<proteinExistence type="predicted"/>
<dbReference type="InterPro" id="IPR050541">
    <property type="entry name" value="LRR_TM_domain-containing"/>
</dbReference>
<dbReference type="Pfam" id="PF13855">
    <property type="entry name" value="LRR_8"/>
    <property type="match status" value="3"/>
</dbReference>
<feature type="compositionally biased region" description="Polar residues" evidence="3">
    <location>
        <begin position="964"/>
        <end position="976"/>
    </location>
</feature>
<name>A0A8J2RY09_9CRUS</name>
<dbReference type="Proteomes" id="UP000789390">
    <property type="component" value="Unassembled WGS sequence"/>
</dbReference>
<evidence type="ECO:0000256" key="4">
    <source>
        <dbReference type="SAM" id="Phobius"/>
    </source>
</evidence>
<feature type="transmembrane region" description="Helical" evidence="4">
    <location>
        <begin position="679"/>
        <end position="701"/>
    </location>
</feature>
<dbReference type="InterPro" id="IPR003591">
    <property type="entry name" value="Leu-rich_rpt_typical-subtyp"/>
</dbReference>
<dbReference type="AlphaFoldDB" id="A0A8J2RY09"/>
<sequence>MRRNKAGMERRMQSLLLVFSIGCLVAAGGVTAQCPWSRNVPGLHGSCACSYNLAQELTLQCGQVNFTLLMEALNDYAQSQIIDLFYVHNSTVTELQDNFLSLLTVHNVQMSRCQIRNIEPRAFIGQETTLKNLNLQDNLLTVVPTESLRPLKVLALLDLSGNRITHLPDDAFASLKLNTLKLADNGNMTLSSHSFRGLERTLKNLNLKGTRQREVPAEAVRSLSALAFLDLAQNGIRSLSGGLFRHLDSLTALNMERNSLSTIDPDAFIGVNDTLSSLSLLNNLITEFPTQGLAPLTQLRVLDVGFNLMNVLPDDAFSPAALLTLLALDGNPLATLPRKSFSHLNGTLRGLSLGGRFLECDCRLRWVAEWIRDTDLQVTSRERSPQFCGSPPDFRSRSFYQLGPDELKCTEDAIKEDKFTPMVPPSTTITAAVGVRSSSTIRTTTTNRVLDEQYEEDDERVLPSPPPTPTQQPPRRQQMQPQPSFSRPSTESSSAPRLTSPPPNHRGTYTRTTAASTNSNKLVRGGASGSRTRPYGPGGRPNLITGNSNSLGNSYAGDAHSSGNHLDGIASSIASEREVIVKDAYRQDTSVVIQWDSETSNILGFRVVYRLFGDANFQPGPPLDPSEREFKIKNVPAQESLVVCVVSLEESNVTPETVPFPQCREIRTEPQAASHMDKIIIAASAAICGTVVLAVVIFICCNRKRSQKSEKLRLNNVLAAGTNGGHHNGISTTATSLAGSQVQSPLASMGSMGLGQLGGSTKDWDQLSMYSSRSIPRARMYHSERPGSVMGSVNGGFIADDARSHVSGYSVNKSANGGVNLLRSRSLIDGPTQRSVSALSSRGPSYLPPGLHHGMSGAAMGHHLSAMGLGPLGMAGLGGSMNAMAGLPPLSGMGLSRAGRNGCSGKAAKTMDQNGQKNKRHHSKNKTQTGKSANSNLPTSQTDNATNEALTTSTTTLIPAESLPASSTETLSSTQA</sequence>
<dbReference type="SUPFAM" id="SSF52058">
    <property type="entry name" value="L domain-like"/>
    <property type="match status" value="1"/>
</dbReference>
<evidence type="ECO:0000256" key="3">
    <source>
        <dbReference type="SAM" id="MobiDB-lite"/>
    </source>
</evidence>
<feature type="compositionally biased region" description="Low complexity" evidence="3">
    <location>
        <begin position="473"/>
        <end position="496"/>
    </location>
</feature>
<feature type="compositionally biased region" description="Low complexity" evidence="3">
    <location>
        <begin position="437"/>
        <end position="448"/>
    </location>
</feature>
<gene>
    <name evidence="6" type="ORF">DGAL_LOCUS12291</name>
</gene>
<dbReference type="InterPro" id="IPR032675">
    <property type="entry name" value="LRR_dom_sf"/>
</dbReference>
<dbReference type="InterPro" id="IPR001611">
    <property type="entry name" value="Leu-rich_rpt"/>
</dbReference>
<dbReference type="SMART" id="SM00369">
    <property type="entry name" value="LRR_TYP"/>
    <property type="match status" value="6"/>
</dbReference>
<evidence type="ECO:0000313" key="7">
    <source>
        <dbReference type="Proteomes" id="UP000789390"/>
    </source>
</evidence>
<keyword evidence="4" id="KW-0812">Transmembrane</keyword>
<evidence type="ECO:0000313" key="6">
    <source>
        <dbReference type="EMBL" id="CAH0108871.1"/>
    </source>
</evidence>
<protein>
    <submittedName>
        <fullName evidence="6">Uncharacterized protein</fullName>
    </submittedName>
</protein>
<evidence type="ECO:0000256" key="5">
    <source>
        <dbReference type="SAM" id="SignalP"/>
    </source>
</evidence>
<feature type="compositionally biased region" description="Polar residues" evidence="3">
    <location>
        <begin position="507"/>
        <end position="521"/>
    </location>
</feature>
<feature type="compositionally biased region" description="Low complexity" evidence="3">
    <location>
        <begin position="944"/>
        <end position="957"/>
    </location>
</feature>
<dbReference type="PANTHER" id="PTHR24369:SF211">
    <property type="entry name" value="LEUCINE-RICH REPEAT-CONTAINING PROTEIN 15-LIKE"/>
    <property type="match status" value="1"/>
</dbReference>
<feature type="region of interest" description="Disordered" evidence="3">
    <location>
        <begin position="896"/>
        <end position="976"/>
    </location>
</feature>
<feature type="chain" id="PRO_5035327410" evidence="5">
    <location>
        <begin position="33"/>
        <end position="976"/>
    </location>
</feature>
<feature type="signal peptide" evidence="5">
    <location>
        <begin position="1"/>
        <end position="32"/>
    </location>
</feature>
<comment type="caution">
    <text evidence="6">The sequence shown here is derived from an EMBL/GenBank/DDBJ whole genome shotgun (WGS) entry which is preliminary data.</text>
</comment>
<evidence type="ECO:0000256" key="1">
    <source>
        <dbReference type="ARBA" id="ARBA00022614"/>
    </source>
</evidence>
<dbReference type="PROSITE" id="PS51257">
    <property type="entry name" value="PROKAR_LIPOPROTEIN"/>
    <property type="match status" value="1"/>
</dbReference>
<dbReference type="GO" id="GO:0005886">
    <property type="term" value="C:plasma membrane"/>
    <property type="evidence" value="ECO:0007669"/>
    <property type="project" value="TreeGrafter"/>
</dbReference>
<accession>A0A8J2RY09</accession>
<keyword evidence="4" id="KW-1133">Transmembrane helix</keyword>
<evidence type="ECO:0000256" key="2">
    <source>
        <dbReference type="ARBA" id="ARBA00022737"/>
    </source>
</evidence>
<keyword evidence="1" id="KW-0433">Leucine-rich repeat</keyword>
<dbReference type="OrthoDB" id="6359842at2759"/>
<feature type="region of interest" description="Disordered" evidence="3">
    <location>
        <begin position="437"/>
        <end position="559"/>
    </location>
</feature>